<feature type="region of interest" description="Disordered" evidence="1">
    <location>
        <begin position="759"/>
        <end position="787"/>
    </location>
</feature>
<dbReference type="Proteomes" id="UP001066276">
    <property type="component" value="Chromosome 12"/>
</dbReference>
<organism evidence="2 3">
    <name type="scientific">Pleurodeles waltl</name>
    <name type="common">Iberian ribbed newt</name>
    <dbReference type="NCBI Taxonomy" id="8319"/>
    <lineage>
        <taxon>Eukaryota</taxon>
        <taxon>Metazoa</taxon>
        <taxon>Chordata</taxon>
        <taxon>Craniata</taxon>
        <taxon>Vertebrata</taxon>
        <taxon>Euteleostomi</taxon>
        <taxon>Amphibia</taxon>
        <taxon>Batrachia</taxon>
        <taxon>Caudata</taxon>
        <taxon>Salamandroidea</taxon>
        <taxon>Salamandridae</taxon>
        <taxon>Pleurodelinae</taxon>
        <taxon>Pleurodeles</taxon>
    </lineage>
</organism>
<feature type="compositionally biased region" description="Basic residues" evidence="1">
    <location>
        <begin position="1"/>
        <end position="11"/>
    </location>
</feature>
<feature type="compositionally biased region" description="Polar residues" evidence="1">
    <location>
        <begin position="393"/>
        <end position="412"/>
    </location>
</feature>
<name>A0AAV7KS39_PLEWA</name>
<feature type="compositionally biased region" description="Polar residues" evidence="1">
    <location>
        <begin position="41"/>
        <end position="61"/>
    </location>
</feature>
<evidence type="ECO:0000256" key="1">
    <source>
        <dbReference type="SAM" id="MobiDB-lite"/>
    </source>
</evidence>
<feature type="region of interest" description="Disordered" evidence="1">
    <location>
        <begin position="229"/>
        <end position="273"/>
    </location>
</feature>
<comment type="caution">
    <text evidence="2">The sequence shown here is derived from an EMBL/GenBank/DDBJ whole genome shotgun (WGS) entry which is preliminary data.</text>
</comment>
<protein>
    <submittedName>
        <fullName evidence="2">Uncharacterized protein</fullName>
    </submittedName>
</protein>
<feature type="compositionally biased region" description="Basic and acidic residues" evidence="1">
    <location>
        <begin position="252"/>
        <end position="273"/>
    </location>
</feature>
<reference evidence="2" key="1">
    <citation type="journal article" date="2022" name="bioRxiv">
        <title>Sequencing and chromosome-scale assembly of the giantPleurodeles waltlgenome.</title>
        <authorList>
            <person name="Brown T."/>
            <person name="Elewa A."/>
            <person name="Iarovenko S."/>
            <person name="Subramanian E."/>
            <person name="Araus A.J."/>
            <person name="Petzold A."/>
            <person name="Susuki M."/>
            <person name="Suzuki K.-i.T."/>
            <person name="Hayashi T."/>
            <person name="Toyoda A."/>
            <person name="Oliveira C."/>
            <person name="Osipova E."/>
            <person name="Leigh N.D."/>
            <person name="Simon A."/>
            <person name="Yun M.H."/>
        </authorList>
    </citation>
    <scope>NUCLEOTIDE SEQUENCE</scope>
    <source>
        <strain evidence="2">20211129_DDA</strain>
        <tissue evidence="2">Liver</tissue>
    </source>
</reference>
<feature type="compositionally biased region" description="Basic and acidic residues" evidence="1">
    <location>
        <begin position="647"/>
        <end position="661"/>
    </location>
</feature>
<feature type="compositionally biased region" description="Polar residues" evidence="1">
    <location>
        <begin position="166"/>
        <end position="178"/>
    </location>
</feature>
<gene>
    <name evidence="2" type="ORF">NDU88_002419</name>
</gene>
<dbReference type="AlphaFoldDB" id="A0AAV7KS39"/>
<feature type="compositionally biased region" description="Basic and acidic residues" evidence="1">
    <location>
        <begin position="111"/>
        <end position="124"/>
    </location>
</feature>
<dbReference type="EMBL" id="JANPWB010000016">
    <property type="protein sequence ID" value="KAJ1082251.1"/>
    <property type="molecule type" value="Genomic_DNA"/>
</dbReference>
<proteinExistence type="predicted"/>
<feature type="compositionally biased region" description="Polar residues" evidence="1">
    <location>
        <begin position="241"/>
        <end position="251"/>
    </location>
</feature>
<keyword evidence="3" id="KW-1185">Reference proteome</keyword>
<sequence>MGGKLSKKKKGCYGDHTDEAADEPSEAPVEQKDNETDANEGLNSENTLKGEQPDTNGLQSEETSKNELQVGEIVNHVKEAAEASKDQTKDSQLSPNSEDLKLAQTKGAVSENEKVNGEGTHSEPEVGSSVSAESKPEKTQPAIVEKNDPEICSNNTSENKAKEASATIQSTSTNGANENHTKCATDSDKNVSNADESVSSISTENTCNALSVKEKDSICLNVVNPSVNSACSNPPADVASRDSTPSALQESPNKKNTSESDKIDGGLLKSSDEEHPIICEDTSFKQSLNDSNTIDDHEQVTTVVSKSDILLKSTESHKDESYNCELLNTAQETKSECLNTDHEFDVKQGACTAPGEDISVTAGDDECLAQKYEEAPKDQTSSLSETKPDFDSVPNQEDSINLESSLAPSKVETNTETKIVDEATVITVTESESTTALTEVISTAVQKVSLDPLEVEPTPEVVQSSVTLVQSTSDVGHLVTQMEVESATESETCVTSVAEESTTEPEASGATVEEISLVESPSTKAPAVNISSSVLEPCKIPEKATSEVDLEGTVATLASSSESRVAPMEEAYPGKIKVDEVLTEVVSPGEIEKDEIEVSSPTLVDCIVQKGVVGLGEPAEVPVQREAASPEEEGQGTEPEQAASPCKAEENVTEMHKISKDEMEDSVVNGEGTFAPDIEAPVTSEHRSSMIRASAVEPDYPAEPEIPVMPVEHEECVTTADTPDIAKVEADATPVNTASSNSDACKGLSEVVTMKDTCNAQEHQEEGQESTGEKYPEEPNSEKCPEILQGTEINVVNKKENEVQNAADLKIEGSSEYVIQSEVPQNSEVVLNGDS</sequence>
<accession>A0AAV7KS39</accession>
<feature type="compositionally biased region" description="Basic and acidic residues" evidence="1">
    <location>
        <begin position="179"/>
        <end position="189"/>
    </location>
</feature>
<feature type="region of interest" description="Disordered" evidence="1">
    <location>
        <begin position="617"/>
        <end position="689"/>
    </location>
</feature>
<feature type="region of interest" description="Disordered" evidence="1">
    <location>
        <begin position="1"/>
        <end position="202"/>
    </location>
</feature>
<evidence type="ECO:0000313" key="2">
    <source>
        <dbReference type="EMBL" id="KAJ1082251.1"/>
    </source>
</evidence>
<feature type="region of interest" description="Disordered" evidence="1">
    <location>
        <begin position="372"/>
        <end position="413"/>
    </location>
</feature>
<evidence type="ECO:0000313" key="3">
    <source>
        <dbReference type="Proteomes" id="UP001066276"/>
    </source>
</evidence>
<feature type="compositionally biased region" description="Basic and acidic residues" evidence="1">
    <location>
        <begin position="75"/>
        <end position="89"/>
    </location>
</feature>
<feature type="compositionally biased region" description="Polar residues" evidence="1">
    <location>
        <begin position="190"/>
        <end position="202"/>
    </location>
</feature>
<feature type="compositionally biased region" description="Basic and acidic residues" evidence="1">
    <location>
        <begin position="762"/>
        <end position="785"/>
    </location>
</feature>